<protein>
    <submittedName>
        <fullName evidence="2">Uncharacterized protein</fullName>
    </submittedName>
</protein>
<reference evidence="2" key="1">
    <citation type="submission" date="2022-11" db="UniProtKB">
        <authorList>
            <consortium name="WormBaseParasite"/>
        </authorList>
    </citation>
    <scope>IDENTIFICATION</scope>
</reference>
<dbReference type="WBParaSite" id="PSU_v2.g4460.t1">
    <property type="protein sequence ID" value="PSU_v2.g4460.t1"/>
    <property type="gene ID" value="PSU_v2.g4460"/>
</dbReference>
<dbReference type="AlphaFoldDB" id="A0A914YXU3"/>
<proteinExistence type="predicted"/>
<sequence length="127" mass="13962">MTATADASTGLCVMLEELGNNSNPNIDDLKNFYASVFEFGHLNESAVLEFSDAERISIINSYPLAVEAAAKLTPELIQNKSGSELQKLHAEIKLVTDDLFELYKAAVEDKVPTNVEENIQKLKSNQS</sequence>
<accession>A0A914YXU3</accession>
<keyword evidence="1" id="KW-1185">Reference proteome</keyword>
<name>A0A914YXU3_9BILA</name>
<dbReference type="Proteomes" id="UP000887577">
    <property type="component" value="Unplaced"/>
</dbReference>
<evidence type="ECO:0000313" key="2">
    <source>
        <dbReference type="WBParaSite" id="PSU_v2.g4460.t1"/>
    </source>
</evidence>
<organism evidence="1 2">
    <name type="scientific">Panagrolaimus superbus</name>
    <dbReference type="NCBI Taxonomy" id="310955"/>
    <lineage>
        <taxon>Eukaryota</taxon>
        <taxon>Metazoa</taxon>
        <taxon>Ecdysozoa</taxon>
        <taxon>Nematoda</taxon>
        <taxon>Chromadorea</taxon>
        <taxon>Rhabditida</taxon>
        <taxon>Tylenchina</taxon>
        <taxon>Panagrolaimomorpha</taxon>
        <taxon>Panagrolaimoidea</taxon>
        <taxon>Panagrolaimidae</taxon>
        <taxon>Panagrolaimus</taxon>
    </lineage>
</organism>
<evidence type="ECO:0000313" key="1">
    <source>
        <dbReference type="Proteomes" id="UP000887577"/>
    </source>
</evidence>